<sequence length="92" mass="10573">MIYKDRVILIQTKEVADYLDTRLVKEESSPVPCMASPLTGQEQMGLFGQYRLDSFKLHLQGHYPNIAEIRYAGQTRKVAGVKHHRHSTVIYV</sequence>
<gene>
    <name evidence="1" type="ORF">FRX57_02790</name>
</gene>
<reference evidence="1 2" key="1">
    <citation type="submission" date="2019-08" db="EMBL/GenBank/DDBJ databases">
        <authorList>
            <person name="Lei W."/>
        </authorList>
    </citation>
    <scope>NUCLEOTIDE SEQUENCE [LARGE SCALE GENOMIC DNA]</scope>
    <source>
        <strain evidence="1 2">CCUG 66496</strain>
    </source>
</reference>
<dbReference type="OrthoDB" id="2225057at2"/>
<evidence type="ECO:0000313" key="1">
    <source>
        <dbReference type="EMBL" id="TWS99143.1"/>
    </source>
</evidence>
<keyword evidence="2" id="KW-1185">Reference proteome</keyword>
<evidence type="ECO:0000313" key="2">
    <source>
        <dbReference type="Proteomes" id="UP000317430"/>
    </source>
</evidence>
<comment type="caution">
    <text evidence="1">The sequence shown here is derived from an EMBL/GenBank/DDBJ whole genome shotgun (WGS) entry which is preliminary data.</text>
</comment>
<name>A0A5C5SG77_9STRE</name>
<dbReference type="EMBL" id="VOHL01000001">
    <property type="protein sequence ID" value="TWS99143.1"/>
    <property type="molecule type" value="Genomic_DNA"/>
</dbReference>
<protein>
    <submittedName>
        <fullName evidence="1">Uncharacterized protein</fullName>
    </submittedName>
</protein>
<dbReference type="Proteomes" id="UP000317430">
    <property type="component" value="Unassembled WGS sequence"/>
</dbReference>
<dbReference type="RefSeq" id="WP_146566414.1">
    <property type="nucleotide sequence ID" value="NZ_VOHL01000001.1"/>
</dbReference>
<dbReference type="AlphaFoldDB" id="A0A5C5SG77"/>
<proteinExistence type="predicted"/>
<accession>A0A5C5SG77</accession>
<organism evidence="1 2">
    <name type="scientific">Streptococcus cuniculipharyngis</name>
    <dbReference type="NCBI Taxonomy" id="1562651"/>
    <lineage>
        <taxon>Bacteria</taxon>
        <taxon>Bacillati</taxon>
        <taxon>Bacillota</taxon>
        <taxon>Bacilli</taxon>
        <taxon>Lactobacillales</taxon>
        <taxon>Streptococcaceae</taxon>
        <taxon>Streptococcus</taxon>
    </lineage>
</organism>